<proteinExistence type="predicted"/>
<evidence type="ECO:0000313" key="2">
    <source>
        <dbReference type="EMBL" id="KAK7905160.1"/>
    </source>
</evidence>
<name>A0AAW0NP49_9GOBI</name>
<evidence type="ECO:0000313" key="3">
    <source>
        <dbReference type="Proteomes" id="UP001460270"/>
    </source>
</evidence>
<organism evidence="2 3">
    <name type="scientific">Mugilogobius chulae</name>
    <name type="common">yellowstripe goby</name>
    <dbReference type="NCBI Taxonomy" id="88201"/>
    <lineage>
        <taxon>Eukaryota</taxon>
        <taxon>Metazoa</taxon>
        <taxon>Chordata</taxon>
        <taxon>Craniata</taxon>
        <taxon>Vertebrata</taxon>
        <taxon>Euteleostomi</taxon>
        <taxon>Actinopterygii</taxon>
        <taxon>Neopterygii</taxon>
        <taxon>Teleostei</taxon>
        <taxon>Neoteleostei</taxon>
        <taxon>Acanthomorphata</taxon>
        <taxon>Gobiaria</taxon>
        <taxon>Gobiiformes</taxon>
        <taxon>Gobioidei</taxon>
        <taxon>Gobiidae</taxon>
        <taxon>Gobionellinae</taxon>
        <taxon>Mugilogobius</taxon>
    </lineage>
</organism>
<sequence>MLESLCCKTCLAPLQPEDGHELCPSCLGIDHLKEGLSDTPCMNCGIMPRAVREARLATIESAMGLQQTHPQTDQTATRKRTAGRSSATLTRKRAKTEKHSTGLSVRVDSLSSELAQMKSLLQSMQAATQVDQAGGPFLQEDAMSVAASDSQFQDLDSVAEDSGSLFCEPLPGDPDVVDVESRASSYSVGDGDSDHSAVSAIRTALARLQLDAQPVQTAASSAFFRRQSSTASFVVPPSEEYIKELHACWADTRLFSRPTADGRALASMQDAPKFGLGHMPSVESTVASLIVSPDEALRPNARCPRPQCRITDELLCRAYDAGARMGRTGNSLSHLLLGLASSLETAGIDAPTQGLVDTSLQAFAFMSRELGRLLSILTQVRRQVWLAQSPLTDNCRRTLRALPVIPGELFGSTALEALQRTAQASQTRQQLAGLHRRAPSRPSTPAVARGSYPSGQTSFMARRPVARPGPFRSERSRSQAPYGFRSAQPDRQPPRPSRGRGGRKLWVLTTLSQGYRLQFRRRPPAFGRVRWTVIHDSAKAQALCKEISTLLEKGAIVPVDPRLDPGGFYSRYFLVPKKTGDLRPVLDLRGLNVFLKVLQFRM</sequence>
<protein>
    <submittedName>
        <fullName evidence="2">Uncharacterized protein</fullName>
    </submittedName>
</protein>
<dbReference type="EMBL" id="JBBPFD010000012">
    <property type="protein sequence ID" value="KAK7905160.1"/>
    <property type="molecule type" value="Genomic_DNA"/>
</dbReference>
<keyword evidence="3" id="KW-1185">Reference proteome</keyword>
<gene>
    <name evidence="2" type="ORF">WMY93_017767</name>
</gene>
<reference evidence="3" key="1">
    <citation type="submission" date="2024-04" db="EMBL/GenBank/DDBJ databases">
        <title>Salinicola lusitanus LLJ914,a marine bacterium isolated from the Okinawa Trough.</title>
        <authorList>
            <person name="Li J."/>
        </authorList>
    </citation>
    <scope>NUCLEOTIDE SEQUENCE [LARGE SCALE GENOMIC DNA]</scope>
</reference>
<accession>A0AAW0NP49</accession>
<dbReference type="Gene3D" id="3.10.10.10">
    <property type="entry name" value="HIV Type 1 Reverse Transcriptase, subunit A, domain 1"/>
    <property type="match status" value="1"/>
</dbReference>
<feature type="region of interest" description="Disordered" evidence="1">
    <location>
        <begin position="65"/>
        <end position="103"/>
    </location>
</feature>
<feature type="compositionally biased region" description="Low complexity" evidence="1">
    <location>
        <begin position="420"/>
        <end position="432"/>
    </location>
</feature>
<dbReference type="AlphaFoldDB" id="A0AAW0NP49"/>
<dbReference type="InterPro" id="IPR043502">
    <property type="entry name" value="DNA/RNA_pol_sf"/>
</dbReference>
<feature type="compositionally biased region" description="Polar residues" evidence="1">
    <location>
        <begin position="65"/>
        <end position="75"/>
    </location>
</feature>
<feature type="region of interest" description="Disordered" evidence="1">
    <location>
        <begin position="420"/>
        <end position="503"/>
    </location>
</feature>
<comment type="caution">
    <text evidence="2">The sequence shown here is derived from an EMBL/GenBank/DDBJ whole genome shotgun (WGS) entry which is preliminary data.</text>
</comment>
<evidence type="ECO:0000256" key="1">
    <source>
        <dbReference type="SAM" id="MobiDB-lite"/>
    </source>
</evidence>
<dbReference type="Proteomes" id="UP001460270">
    <property type="component" value="Unassembled WGS sequence"/>
</dbReference>
<dbReference type="SUPFAM" id="SSF56672">
    <property type="entry name" value="DNA/RNA polymerases"/>
    <property type="match status" value="1"/>
</dbReference>